<dbReference type="InterPro" id="IPR044862">
    <property type="entry name" value="Pro_4_hyd_alph_FE2OG_OXY"/>
</dbReference>
<evidence type="ECO:0000256" key="3">
    <source>
        <dbReference type="ARBA" id="ARBA00023002"/>
    </source>
</evidence>
<dbReference type="InterPro" id="IPR006620">
    <property type="entry name" value="Pro_4_hyd_alph"/>
</dbReference>
<keyword evidence="2" id="KW-0223">Dioxygenase</keyword>
<dbReference type="GO" id="GO:0016705">
    <property type="term" value="F:oxidoreductase activity, acting on paired donors, with incorporation or reduction of molecular oxygen"/>
    <property type="evidence" value="ECO:0007669"/>
    <property type="project" value="InterPro"/>
</dbReference>
<evidence type="ECO:0000313" key="5">
    <source>
        <dbReference type="EMBL" id="NNU16339.1"/>
    </source>
</evidence>
<evidence type="ECO:0000256" key="2">
    <source>
        <dbReference type="ARBA" id="ARBA00022964"/>
    </source>
</evidence>
<protein>
    <submittedName>
        <fullName evidence="5">2OG-Fe(II) oxygenase</fullName>
    </submittedName>
</protein>
<comment type="caution">
    <text evidence="5">The sequence shown here is derived from an EMBL/GenBank/DDBJ whole genome shotgun (WGS) entry which is preliminary data.</text>
</comment>
<keyword evidence="3" id="KW-0560">Oxidoreductase</keyword>
<dbReference type="SMART" id="SM00702">
    <property type="entry name" value="P4Hc"/>
    <property type="match status" value="1"/>
</dbReference>
<organism evidence="5 6">
    <name type="scientific">Parvularcula mediterranea</name>
    <dbReference type="NCBI Taxonomy" id="2732508"/>
    <lineage>
        <taxon>Bacteria</taxon>
        <taxon>Pseudomonadati</taxon>
        <taxon>Pseudomonadota</taxon>
        <taxon>Alphaproteobacteria</taxon>
        <taxon>Parvularculales</taxon>
        <taxon>Parvularculaceae</taxon>
        <taxon>Parvularcula</taxon>
    </lineage>
</organism>
<dbReference type="AlphaFoldDB" id="A0A7Y3RLQ9"/>
<evidence type="ECO:0000256" key="1">
    <source>
        <dbReference type="ARBA" id="ARBA00001961"/>
    </source>
</evidence>
<dbReference type="Proteomes" id="UP000536835">
    <property type="component" value="Unassembled WGS sequence"/>
</dbReference>
<keyword evidence="6" id="KW-1185">Reference proteome</keyword>
<comment type="cofactor">
    <cofactor evidence="1">
        <name>L-ascorbate</name>
        <dbReference type="ChEBI" id="CHEBI:38290"/>
    </cofactor>
</comment>
<name>A0A7Y3RLQ9_9PROT</name>
<dbReference type="EMBL" id="JABFCX010000002">
    <property type="protein sequence ID" value="NNU16339.1"/>
    <property type="molecule type" value="Genomic_DNA"/>
</dbReference>
<feature type="domain" description="Prolyl 4-hydroxylase alpha subunit" evidence="4">
    <location>
        <begin position="45"/>
        <end position="224"/>
    </location>
</feature>
<accession>A0A7Y3RLQ9</accession>
<sequence length="280" mass="32603">MSYLPIRHQPPFSLDVDAIRARGDELSAAYQAADPFPHTVIEDFLPRGVVDYCQQNFPGEIREGGNQFDRDQERFKRSFRPDELDDLKLRSLFHTFNSLPFLQLVERITGIKGLIPDPYFLGGGFHETRQGGHLSMHADFNHHKPLGLERRVNVLIYLNDDWDESYGGNLELWDEKMKECRQRIAPVASRCVIFSTTGNSWHGHPEPVAHPDLKPRRSIALYYYTATWQDDQIEKTTQFKVRKGTNDRVDWKVRTNETLEQILPPILMRPTRKVLSKVFR</sequence>
<proteinExistence type="predicted"/>
<gene>
    <name evidence="5" type="ORF">HK107_08400</name>
</gene>
<dbReference type="Gene3D" id="2.60.120.620">
    <property type="entry name" value="q2cbj1_9rhob like domain"/>
    <property type="match status" value="1"/>
</dbReference>
<reference evidence="5 6" key="1">
    <citation type="submission" date="2020-05" db="EMBL/GenBank/DDBJ databases">
        <title>Parvularcula mediterraneae sp. nov., isolated from polypropylene straw from shallow seawater of the seashore of Laganas in Zakynthos island, Greece.</title>
        <authorList>
            <person name="Szabo I."/>
            <person name="Al-Omari J."/>
            <person name="Rado J."/>
            <person name="Szerdahelyi G.S."/>
        </authorList>
    </citation>
    <scope>NUCLEOTIDE SEQUENCE [LARGE SCALE GENOMIC DNA]</scope>
    <source>
        <strain evidence="5 6">ZS-1/3</strain>
    </source>
</reference>
<dbReference type="GO" id="GO:0005506">
    <property type="term" value="F:iron ion binding"/>
    <property type="evidence" value="ECO:0007669"/>
    <property type="project" value="InterPro"/>
</dbReference>
<dbReference type="Pfam" id="PF13640">
    <property type="entry name" value="2OG-FeII_Oxy_3"/>
    <property type="match status" value="1"/>
</dbReference>
<dbReference type="RefSeq" id="WP_173198478.1">
    <property type="nucleotide sequence ID" value="NZ_JABFCX010000002.1"/>
</dbReference>
<evidence type="ECO:0000313" key="6">
    <source>
        <dbReference type="Proteomes" id="UP000536835"/>
    </source>
</evidence>
<dbReference type="GO" id="GO:0051213">
    <property type="term" value="F:dioxygenase activity"/>
    <property type="evidence" value="ECO:0007669"/>
    <property type="project" value="UniProtKB-KW"/>
</dbReference>
<evidence type="ECO:0000259" key="4">
    <source>
        <dbReference type="SMART" id="SM00702"/>
    </source>
</evidence>
<dbReference type="GO" id="GO:0031418">
    <property type="term" value="F:L-ascorbic acid binding"/>
    <property type="evidence" value="ECO:0007669"/>
    <property type="project" value="InterPro"/>
</dbReference>